<dbReference type="STRING" id="360105.CCV52592_1527"/>
<evidence type="ECO:0000259" key="3">
    <source>
        <dbReference type="Pfam" id="PF00329"/>
    </source>
</evidence>
<dbReference type="GO" id="GO:0016651">
    <property type="term" value="F:oxidoreductase activity, acting on NAD(P)H"/>
    <property type="evidence" value="ECO:0007669"/>
    <property type="project" value="InterPro"/>
</dbReference>
<comment type="similarity">
    <text evidence="1">Belongs to the complex I 30 kDa subunit family.</text>
</comment>
<evidence type="ECO:0000256" key="1">
    <source>
        <dbReference type="ARBA" id="ARBA00007569"/>
    </source>
</evidence>
<reference evidence="4" key="1">
    <citation type="submission" date="2016-07" db="EMBL/GenBank/DDBJ databases">
        <title>Comparative genomics of the Campylobacter concisus group.</title>
        <authorList>
            <person name="Miller W.G."/>
            <person name="Yee E."/>
            <person name="Chapman M.H."/>
            <person name="Huynh S."/>
            <person name="Bono J.L."/>
            <person name="On S.L.W."/>
            <person name="StLeger J."/>
            <person name="Foster G."/>
            <person name="Parker C.T."/>
        </authorList>
    </citation>
    <scope>NUCLEOTIDE SEQUENCE</scope>
    <source>
        <strain evidence="4">525.92</strain>
    </source>
</reference>
<keyword evidence="2" id="KW-0813">Transport</keyword>
<dbReference type="KEGG" id="ccv:CCV52592_1527"/>
<evidence type="ECO:0000256" key="2">
    <source>
        <dbReference type="ARBA" id="ARBA00022448"/>
    </source>
</evidence>
<dbReference type="AlphaFoldDB" id="A7GW68"/>
<dbReference type="Gene3D" id="3.30.460.80">
    <property type="entry name" value="NADH:ubiquinone oxidoreductase, 30kDa subunit"/>
    <property type="match status" value="1"/>
</dbReference>
<dbReference type="InterPro" id="IPR010218">
    <property type="entry name" value="NADH_DH_suC"/>
</dbReference>
<dbReference type="Pfam" id="PF00329">
    <property type="entry name" value="Complex1_30kDa"/>
    <property type="match status" value="1"/>
</dbReference>
<evidence type="ECO:0000313" key="5">
    <source>
        <dbReference type="Proteomes" id="UP000006380"/>
    </source>
</evidence>
<dbReference type="InterPro" id="IPR001268">
    <property type="entry name" value="NADH_UbQ_OxRdtase_30kDa_su"/>
</dbReference>
<accession>A7GW68</accession>
<organism evidence="4 5">
    <name type="scientific">Campylobacter curvus (strain 525.92)</name>
    <dbReference type="NCBI Taxonomy" id="360105"/>
    <lineage>
        <taxon>Bacteria</taxon>
        <taxon>Pseudomonadati</taxon>
        <taxon>Campylobacterota</taxon>
        <taxon>Epsilonproteobacteria</taxon>
        <taxon>Campylobacterales</taxon>
        <taxon>Campylobacteraceae</taxon>
        <taxon>Campylobacter</taxon>
    </lineage>
</organism>
<dbReference type="EMBL" id="CP000767">
    <property type="protein sequence ID" value="EAU00614.1"/>
    <property type="molecule type" value="Genomic_DNA"/>
</dbReference>
<dbReference type="RefSeq" id="WP_011991729.1">
    <property type="nucleotide sequence ID" value="NC_009715.2"/>
</dbReference>
<dbReference type="OrthoDB" id="9803286at2"/>
<dbReference type="SUPFAM" id="SSF143243">
    <property type="entry name" value="Nqo5-like"/>
    <property type="match status" value="1"/>
</dbReference>
<dbReference type="InterPro" id="IPR037232">
    <property type="entry name" value="NADH_quin_OxRdtase_su_C/D-like"/>
</dbReference>
<dbReference type="NCBIfam" id="NF006304">
    <property type="entry name" value="PRK08491.1"/>
    <property type="match status" value="1"/>
</dbReference>
<dbReference type="NCBIfam" id="TIGR01961">
    <property type="entry name" value="NuoC_fam"/>
    <property type="match status" value="1"/>
</dbReference>
<keyword evidence="4" id="KW-0560">Oxidoreductase</keyword>
<dbReference type="PANTHER" id="PTHR10884:SF14">
    <property type="entry name" value="NADH DEHYDROGENASE [UBIQUINONE] IRON-SULFUR PROTEIN 3, MITOCHONDRIAL"/>
    <property type="match status" value="1"/>
</dbReference>
<feature type="domain" description="NADH:ubiquinone oxidoreductase 30kDa subunit" evidence="3">
    <location>
        <begin position="64"/>
        <end position="180"/>
    </location>
</feature>
<protein>
    <submittedName>
        <fullName evidence="4">NADH:quinone oxidoreductase I, chain C</fullName>
        <ecNumber evidence="4">1.6.5.3</ecNumber>
    </submittedName>
</protein>
<evidence type="ECO:0000313" key="4">
    <source>
        <dbReference type="EMBL" id="EAU00614.1"/>
    </source>
</evidence>
<sequence length="264" mass="30660">MRAYKDRKNAQKKQYYDDRFYVVPKVERQGVEGGVFEPEVKILQDNGVEILESFVELEQLVVIIDAGQNFKTLEILKAFGYEQLSELAAVDFIADRGGYEVFYQLLSISKNKRARVKCFVAKGEALKSVSEIYKSANWAEREMYDLSGVLLSGHPNLKRLIMPDDWYSHPLLKSYPLQGDEFAAWYEVDKIFGRERRDEIGAENRDPAFIDEKDTFEFSRIYHEVSKGEQPIKSEILQEYQETSGVKFVKKVKRGESEILKERP</sequence>
<keyword evidence="5" id="KW-1185">Reference proteome</keyword>
<name>A7GW68_CAMC5</name>
<dbReference type="GO" id="GO:0008137">
    <property type="term" value="F:NADH dehydrogenase (ubiquinone) activity"/>
    <property type="evidence" value="ECO:0007669"/>
    <property type="project" value="InterPro"/>
</dbReference>
<dbReference type="PANTHER" id="PTHR10884">
    <property type="entry name" value="NADH DEHYDROGENASE UBIQUINONE IRON-SULFUR PROTEIN 3"/>
    <property type="match status" value="1"/>
</dbReference>
<dbReference type="EC" id="1.6.5.3" evidence="4"/>
<dbReference type="HOGENOM" id="CLU_091312_0_0_7"/>
<gene>
    <name evidence="4" type="primary">nuoC</name>
    <name evidence="4" type="ORF">CCV52592_1527</name>
</gene>
<dbReference type="Proteomes" id="UP000006380">
    <property type="component" value="Chromosome"/>
</dbReference>
<proteinExistence type="inferred from homology"/>